<dbReference type="PROSITE" id="PS50893">
    <property type="entry name" value="ABC_TRANSPORTER_2"/>
    <property type="match status" value="1"/>
</dbReference>
<dbReference type="InterPro" id="IPR003593">
    <property type="entry name" value="AAA+_ATPase"/>
</dbReference>
<dbReference type="PROSITE" id="PS00211">
    <property type="entry name" value="ABC_TRANSPORTER_1"/>
    <property type="match status" value="1"/>
</dbReference>
<dbReference type="EMBL" id="ML122254">
    <property type="protein sequence ID" value="RPD64048.1"/>
    <property type="molecule type" value="Genomic_DNA"/>
</dbReference>
<evidence type="ECO:0000313" key="5">
    <source>
        <dbReference type="Proteomes" id="UP000313359"/>
    </source>
</evidence>
<accession>A0A5C2SL77</accession>
<evidence type="ECO:0000313" key="4">
    <source>
        <dbReference type="EMBL" id="RPD64048.1"/>
    </source>
</evidence>
<gene>
    <name evidence="4" type="ORF">L227DRAFT_519962</name>
</gene>
<dbReference type="GO" id="GO:0005524">
    <property type="term" value="F:ATP binding"/>
    <property type="evidence" value="ECO:0007669"/>
    <property type="project" value="UniProtKB-KW"/>
</dbReference>
<dbReference type="SUPFAM" id="SSF52540">
    <property type="entry name" value="P-loop containing nucleoside triphosphate hydrolases"/>
    <property type="match status" value="1"/>
</dbReference>
<dbReference type="InterPro" id="IPR017871">
    <property type="entry name" value="ABC_transporter-like_CS"/>
</dbReference>
<dbReference type="GO" id="GO:0034040">
    <property type="term" value="F:ATPase-coupled lipid transmembrane transporter activity"/>
    <property type="evidence" value="ECO:0007669"/>
    <property type="project" value="TreeGrafter"/>
</dbReference>
<dbReference type="PANTHER" id="PTHR24221">
    <property type="entry name" value="ATP-BINDING CASSETTE SUB-FAMILY B"/>
    <property type="match status" value="1"/>
</dbReference>
<dbReference type="PANTHER" id="PTHR24221:SF646">
    <property type="entry name" value="HAEMOLYSIN SECRETION ATP-BINDING PROTEIN"/>
    <property type="match status" value="1"/>
</dbReference>
<keyword evidence="2" id="KW-0067">ATP-binding</keyword>
<evidence type="ECO:0000259" key="3">
    <source>
        <dbReference type="PROSITE" id="PS50893"/>
    </source>
</evidence>
<feature type="domain" description="ABC transporter" evidence="3">
    <location>
        <begin position="438"/>
        <end position="718"/>
    </location>
</feature>
<dbReference type="SMART" id="SM00382">
    <property type="entry name" value="AAA"/>
    <property type="match status" value="1"/>
</dbReference>
<dbReference type="STRING" id="1328759.A0A5C2SL77"/>
<dbReference type="GO" id="GO:0016887">
    <property type="term" value="F:ATP hydrolysis activity"/>
    <property type="evidence" value="ECO:0007669"/>
    <property type="project" value="InterPro"/>
</dbReference>
<dbReference type="Pfam" id="PF00005">
    <property type="entry name" value="ABC_tran"/>
    <property type="match status" value="1"/>
</dbReference>
<evidence type="ECO:0000256" key="1">
    <source>
        <dbReference type="ARBA" id="ARBA00022741"/>
    </source>
</evidence>
<dbReference type="InterPro" id="IPR003439">
    <property type="entry name" value="ABC_transporter-like_ATP-bd"/>
</dbReference>
<dbReference type="Gene3D" id="3.40.50.300">
    <property type="entry name" value="P-loop containing nucleotide triphosphate hydrolases"/>
    <property type="match status" value="1"/>
</dbReference>
<reference evidence="4" key="1">
    <citation type="journal article" date="2018" name="Genome Biol. Evol.">
        <title>Genomics and development of Lentinus tigrinus, a white-rot wood-decaying mushroom with dimorphic fruiting bodies.</title>
        <authorList>
            <person name="Wu B."/>
            <person name="Xu Z."/>
            <person name="Knudson A."/>
            <person name="Carlson A."/>
            <person name="Chen N."/>
            <person name="Kovaka S."/>
            <person name="LaButti K."/>
            <person name="Lipzen A."/>
            <person name="Pennachio C."/>
            <person name="Riley R."/>
            <person name="Schakwitz W."/>
            <person name="Umezawa K."/>
            <person name="Ohm R.A."/>
            <person name="Grigoriev I.V."/>
            <person name="Nagy L.G."/>
            <person name="Gibbons J."/>
            <person name="Hibbett D."/>
        </authorList>
    </citation>
    <scope>NUCLEOTIDE SEQUENCE [LARGE SCALE GENOMIC DNA]</scope>
    <source>
        <strain evidence="4">ALCF2SS1-6</strain>
    </source>
</reference>
<organism evidence="4 5">
    <name type="scientific">Lentinus tigrinus ALCF2SS1-6</name>
    <dbReference type="NCBI Taxonomy" id="1328759"/>
    <lineage>
        <taxon>Eukaryota</taxon>
        <taxon>Fungi</taxon>
        <taxon>Dikarya</taxon>
        <taxon>Basidiomycota</taxon>
        <taxon>Agaricomycotina</taxon>
        <taxon>Agaricomycetes</taxon>
        <taxon>Polyporales</taxon>
        <taxon>Polyporaceae</taxon>
        <taxon>Lentinus</taxon>
    </lineage>
</organism>
<protein>
    <submittedName>
        <fullName evidence="4">HlyB/MsbA family ABC transporter</fullName>
    </submittedName>
</protein>
<dbReference type="OrthoDB" id="6500128at2759"/>
<dbReference type="InterPro" id="IPR027417">
    <property type="entry name" value="P-loop_NTPase"/>
</dbReference>
<dbReference type="Proteomes" id="UP000313359">
    <property type="component" value="Unassembled WGS sequence"/>
</dbReference>
<keyword evidence="5" id="KW-1185">Reference proteome</keyword>
<evidence type="ECO:0000256" key="2">
    <source>
        <dbReference type="ARBA" id="ARBA00022840"/>
    </source>
</evidence>
<keyword evidence="1" id="KW-0547">Nucleotide-binding</keyword>
<proteinExistence type="predicted"/>
<sequence length="724" mass="80473">MTALQYEKVPAHLQSGKVVDERESLEQRYPGRVVKHRRYGVWDWYEETNPDGEHFAVFETLRGAYSQVIECTPYVTRTVKDVMSIPGCTLQLGIYSATELALGLTPALSLWYQGQLLAMMEAALETGIVDSRRLLYVCAGRIGCTILSMVLRNVRTGAQRRLNRRIGRWFATQSFRAWARLDLPTFSSTQIQEQLIVSGSVSYGHATIWQMLQSLTEIASRCAQLGAQTFVLLNALKGHQGGAFLTLVTLASEILPFMLQFRAFSTSSAFAWASTSRNKAYLKLQGWKTAVSSALHRKEFVAGNMEDHAVSEFISASEEVGDDDRHWSEIQHDKMGSGLMGYLNEMGTHLPQIAFTVAALKRPKNMPESLASLNLVQAATRGFASSVFEMFARTQHIRSQLTALRDLYEMGNIPNIVPDGTLPFPVDPSDKTGSGISVEFRDVTFKYPDAKKYALRGVSFTLLPGQLCVIVGSNGAGKSTILKLIVRLYDPEEGQILVGGHDIRTLKLKDLRRAISVLFQDYTHFPLSVRDNIALGDLTGCGDDEHVRLAARLSGAESFIDTLPDGLDTYLQRPMVDQWGGPPKGSKTRLGNPFDNCLVLDAAGIRTSTTFELSGGQMQRLAVARTFMRTVVREDSDLGLLLFDEPSASLDPAAEHDLFNRLRELKGSKTMIFSTHRFGNLTRHADLIIYMDESGIVEYGTHDDLIQGEGEYGRLWKLQAQAFI</sequence>
<dbReference type="InterPro" id="IPR039421">
    <property type="entry name" value="Type_1_exporter"/>
</dbReference>
<name>A0A5C2SL77_9APHY</name>
<dbReference type="AlphaFoldDB" id="A0A5C2SL77"/>